<dbReference type="EMBL" id="LAZR01000062">
    <property type="protein sequence ID" value="KKN96749.1"/>
    <property type="molecule type" value="Genomic_DNA"/>
</dbReference>
<comment type="caution">
    <text evidence="2">The sequence shown here is derived from an EMBL/GenBank/DDBJ whole genome shotgun (WGS) entry which is preliminary data.</text>
</comment>
<evidence type="ECO:0000313" key="2">
    <source>
        <dbReference type="EMBL" id="KKN96749.1"/>
    </source>
</evidence>
<feature type="transmembrane region" description="Helical" evidence="1">
    <location>
        <begin position="12"/>
        <end position="33"/>
    </location>
</feature>
<proteinExistence type="predicted"/>
<accession>A0A0F9UYF1</accession>
<keyword evidence="1" id="KW-0812">Transmembrane</keyword>
<protein>
    <submittedName>
        <fullName evidence="2">Uncharacterized protein</fullName>
    </submittedName>
</protein>
<name>A0A0F9UYF1_9ZZZZ</name>
<keyword evidence="1" id="KW-0472">Membrane</keyword>
<dbReference type="AlphaFoldDB" id="A0A0F9UYF1"/>
<organism evidence="2">
    <name type="scientific">marine sediment metagenome</name>
    <dbReference type="NCBI Taxonomy" id="412755"/>
    <lineage>
        <taxon>unclassified sequences</taxon>
        <taxon>metagenomes</taxon>
        <taxon>ecological metagenomes</taxon>
    </lineage>
</organism>
<sequence length="34" mass="3908">MNPDTPPPEVWLIIGILIVVWYMILIAGVITGWW</sequence>
<keyword evidence="1" id="KW-1133">Transmembrane helix</keyword>
<gene>
    <name evidence="2" type="ORF">LCGC14_0163930</name>
</gene>
<evidence type="ECO:0000256" key="1">
    <source>
        <dbReference type="SAM" id="Phobius"/>
    </source>
</evidence>
<reference evidence="2" key="1">
    <citation type="journal article" date="2015" name="Nature">
        <title>Complex archaea that bridge the gap between prokaryotes and eukaryotes.</title>
        <authorList>
            <person name="Spang A."/>
            <person name="Saw J.H."/>
            <person name="Jorgensen S.L."/>
            <person name="Zaremba-Niedzwiedzka K."/>
            <person name="Martijn J."/>
            <person name="Lind A.E."/>
            <person name="van Eijk R."/>
            <person name="Schleper C."/>
            <person name="Guy L."/>
            <person name="Ettema T.J."/>
        </authorList>
    </citation>
    <scope>NUCLEOTIDE SEQUENCE</scope>
</reference>